<evidence type="ECO:0000256" key="4">
    <source>
        <dbReference type="ARBA" id="ARBA00023077"/>
    </source>
</evidence>
<dbReference type="PANTHER" id="PTHR40980">
    <property type="entry name" value="PLUG DOMAIN-CONTAINING PROTEIN"/>
    <property type="match status" value="1"/>
</dbReference>
<evidence type="ECO:0000256" key="6">
    <source>
        <dbReference type="ARBA" id="ARBA00023237"/>
    </source>
</evidence>
<keyword evidence="3" id="KW-0812">Transmembrane</keyword>
<dbReference type="Gene3D" id="2.40.170.20">
    <property type="entry name" value="TonB-dependent receptor, beta-barrel domain"/>
    <property type="match status" value="1"/>
</dbReference>
<feature type="domain" description="TonB-dependent receptor-like beta-barrel" evidence="7">
    <location>
        <begin position="299"/>
        <end position="768"/>
    </location>
</feature>
<evidence type="ECO:0000259" key="7">
    <source>
        <dbReference type="Pfam" id="PF00593"/>
    </source>
</evidence>
<dbReference type="SUPFAM" id="SSF56935">
    <property type="entry name" value="Porins"/>
    <property type="match status" value="1"/>
</dbReference>
<dbReference type="GO" id="GO:0009279">
    <property type="term" value="C:cell outer membrane"/>
    <property type="evidence" value="ECO:0007669"/>
    <property type="project" value="UniProtKB-SubCell"/>
</dbReference>
<dbReference type="InterPro" id="IPR010104">
    <property type="entry name" value="TonB_rcpt_bac"/>
</dbReference>
<evidence type="ECO:0000256" key="3">
    <source>
        <dbReference type="ARBA" id="ARBA00022692"/>
    </source>
</evidence>
<keyword evidence="2" id="KW-0813">Transport</keyword>
<dbReference type="InterPro" id="IPR037066">
    <property type="entry name" value="Plug_dom_sf"/>
</dbReference>
<dbReference type="InterPro" id="IPR036942">
    <property type="entry name" value="Beta-barrel_TonB_sf"/>
</dbReference>
<keyword evidence="6" id="KW-0998">Cell outer membrane</keyword>
<reference evidence="9" key="1">
    <citation type="submission" date="2016-10" db="EMBL/GenBank/DDBJ databases">
        <title>Sequence of Gallionella enrichment culture.</title>
        <authorList>
            <person name="Poehlein A."/>
            <person name="Muehling M."/>
            <person name="Daniel R."/>
        </authorList>
    </citation>
    <scope>NUCLEOTIDE SEQUENCE</scope>
</reference>
<dbReference type="PANTHER" id="PTHR40980:SF3">
    <property type="entry name" value="TONB-DEPENDENT RECEPTOR-LIKE BETA-BARREL DOMAIN-CONTAINING PROTEIN"/>
    <property type="match status" value="1"/>
</dbReference>
<dbReference type="PROSITE" id="PS52016">
    <property type="entry name" value="TONB_DEPENDENT_REC_3"/>
    <property type="match status" value="1"/>
</dbReference>
<dbReference type="CDD" id="cd01347">
    <property type="entry name" value="ligand_gated_channel"/>
    <property type="match status" value="1"/>
</dbReference>
<dbReference type="NCBIfam" id="TIGR01782">
    <property type="entry name" value="TonB-Xanth-Caul"/>
    <property type="match status" value="1"/>
</dbReference>
<dbReference type="Pfam" id="PF00593">
    <property type="entry name" value="TonB_dep_Rec_b-barrel"/>
    <property type="match status" value="1"/>
</dbReference>
<organism evidence="9">
    <name type="scientific">mine drainage metagenome</name>
    <dbReference type="NCBI Taxonomy" id="410659"/>
    <lineage>
        <taxon>unclassified sequences</taxon>
        <taxon>metagenomes</taxon>
        <taxon>ecological metagenomes</taxon>
    </lineage>
</organism>
<feature type="domain" description="TonB-dependent receptor plug" evidence="8">
    <location>
        <begin position="13"/>
        <end position="125"/>
    </location>
</feature>
<dbReference type="InterPro" id="IPR000531">
    <property type="entry name" value="Beta-barrel_TonB"/>
</dbReference>
<protein>
    <submittedName>
        <fullName evidence="9">Vitamin B12 transporter BtuB</fullName>
    </submittedName>
</protein>
<dbReference type="Gene3D" id="2.170.130.10">
    <property type="entry name" value="TonB-dependent receptor, plug domain"/>
    <property type="match status" value="1"/>
</dbReference>
<evidence type="ECO:0000313" key="9">
    <source>
        <dbReference type="EMBL" id="OIQ87744.1"/>
    </source>
</evidence>
<comment type="caution">
    <text evidence="9">The sequence shown here is derived from an EMBL/GenBank/DDBJ whole genome shotgun (WGS) entry which is preliminary data.</text>
</comment>
<keyword evidence="4" id="KW-0798">TonB box</keyword>
<keyword evidence="5" id="KW-0472">Membrane</keyword>
<dbReference type="EMBL" id="MLJW01000406">
    <property type="protein sequence ID" value="OIQ87744.1"/>
    <property type="molecule type" value="Genomic_DNA"/>
</dbReference>
<gene>
    <name evidence="9" type="primary">btuB_27</name>
    <name evidence="9" type="ORF">GALL_303910</name>
</gene>
<evidence type="ECO:0000259" key="8">
    <source>
        <dbReference type="Pfam" id="PF07715"/>
    </source>
</evidence>
<proteinExistence type="predicted"/>
<evidence type="ECO:0000256" key="2">
    <source>
        <dbReference type="ARBA" id="ARBA00022448"/>
    </source>
</evidence>
<dbReference type="AlphaFoldDB" id="A0A1J5QW46"/>
<evidence type="ECO:0000256" key="5">
    <source>
        <dbReference type="ARBA" id="ARBA00023136"/>
    </source>
</evidence>
<name>A0A1J5QW46_9ZZZZ</name>
<comment type="subcellular location">
    <subcellularLocation>
        <location evidence="1">Cell outer membrane</location>
        <topology evidence="1">Multi-pass membrane protein</topology>
    </subcellularLocation>
</comment>
<evidence type="ECO:0000256" key="1">
    <source>
        <dbReference type="ARBA" id="ARBA00004571"/>
    </source>
</evidence>
<dbReference type="InterPro" id="IPR012910">
    <property type="entry name" value="Plug_dom"/>
</dbReference>
<sequence>MRLSTAQEIKREKLEIVDTVVADDINKLPDYSIAEAMQRITGVQVARDRGEGSALQGFYAANNALNTGITIRGLPMVETLFNGREVFTAGGGRTFNFADIPADMVSAISVYKTSSASQVEGGVGGLVDLRTRHPFDFSGRNVVVSGRLMNGSLADKAQPQISLLASDRWDTSFGEFGALLNVGYQKRSYREEYATSNTTTVNGQSLPSSWTQVTNIGERERMGVSIILQWRPTDKLELYAELHQTQFKTIEDATQLAVTQTSTANASNIVLFPGTNNASSVTWDNATVSTTGQSRDTIDRNTQVAVGGSWVGDALTLNTDLSYTHSYNNLTYSALNLSGATVTGFTHNVAGSPASAHLTSGNLLSLSNFTTASSWYAAVPFEGEMTALQFDGEYQLSGKVIDALSAGVRYAERKADDKLGQISDFPSVSGANAANALLVNNSPDLGGYLVGNSALTRNVVALRQLLGISAALPSSNPLGTWNIEENTKSAYLMAKLKLADLPLDGNVGVRVVRTDEFLQGYQGVSNATALPLNIDRSDIDTMPSINLRYELMPGLYLRGAASKTVTRPDFNKMSPSLTLNPGKVPPIGGAGNPNLHPMRADNYDVALEKYFNKTTSVYLTGFKKNVDGFISDVTTPETYGGITYDVTRPYNTGTSVIRGAEVGYQQFYDFLPGWLSGLGLQANYTYVDSDVQGSSLPLAGLSQNSYNIIGMYEKGPISVRVAYNWRDKYLTSISSGIPVYMDAYGWLDASVGYRFTDKISITIEGANLLGTKRNSYYGVETRPQTTWVNDTQVSATVTAHF</sequence>
<accession>A0A1J5QW46</accession>
<dbReference type="Pfam" id="PF07715">
    <property type="entry name" value="Plug"/>
    <property type="match status" value="1"/>
</dbReference>
<dbReference type="InterPro" id="IPR039426">
    <property type="entry name" value="TonB-dep_rcpt-like"/>
</dbReference>